<evidence type="ECO:0000256" key="6">
    <source>
        <dbReference type="ARBA" id="ARBA00022679"/>
    </source>
</evidence>
<sequence length="413" mass="46351">MDLIDKGLSIARNPKHTQWICPLLLLADAGLCLLVIRKIPYTEIDWKAYMQQITQYIAGERDYIKLHGDTGPLVYPAAHVYIYRVLHFFTDSGNDVRLAQYIFAGLYLATLGLVMQCYRRARAPPGLFPLLVLSKRLHSIFVLRLFNDAWAVFFLFLAIYCYQARAWTLGSVAYSVGLGVKMSLLLALPAVGVVLWQGAGRDRAFLNAMQILQFQLALAIPFIAVKPWSYASRAFELSRQFLFKWTVNWRFVGEDVFLSSGFSRALLALHASLLALMLSMQWLHAPPLVAIKELVSLPSPARQAEIQRRVTPSYVLSTILSAVIVGCLCARSLHYQFYAYIAWSTPILLWKSGLHPVLVYAIWGAQEWAWNVYPSSNVSSMVVVACLAVTVASALVGGREESLSASKARKKRQ</sequence>
<feature type="transmembrane region" description="Helical" evidence="14">
    <location>
        <begin position="378"/>
        <end position="397"/>
    </location>
</feature>
<dbReference type="GO" id="GO:0052925">
    <property type="term" value="F:dol-P-Man:Man(5)GlcNAc(2)-PP-Dol alpha-1,3-mannosyltransferase activity"/>
    <property type="evidence" value="ECO:0007669"/>
    <property type="project" value="UniProtKB-EC"/>
</dbReference>
<dbReference type="EMBL" id="MU001635">
    <property type="protein sequence ID" value="KAF2482928.1"/>
    <property type="molecule type" value="Genomic_DNA"/>
</dbReference>
<gene>
    <name evidence="15" type="ORF">BDY17DRAFT_323700</name>
</gene>
<evidence type="ECO:0000256" key="13">
    <source>
        <dbReference type="ARBA" id="ARBA00093457"/>
    </source>
</evidence>
<feature type="transmembrane region" description="Helical" evidence="14">
    <location>
        <begin position="172"/>
        <end position="196"/>
    </location>
</feature>
<dbReference type="EC" id="2.4.1.258" evidence="3 14"/>
<evidence type="ECO:0000256" key="5">
    <source>
        <dbReference type="ARBA" id="ARBA00022676"/>
    </source>
</evidence>
<reference evidence="15" key="1">
    <citation type="journal article" date="2020" name="Stud. Mycol.">
        <title>101 Dothideomycetes genomes: a test case for predicting lifestyles and emergence of pathogens.</title>
        <authorList>
            <person name="Haridas S."/>
            <person name="Albert R."/>
            <person name="Binder M."/>
            <person name="Bloem J."/>
            <person name="Labutti K."/>
            <person name="Salamov A."/>
            <person name="Andreopoulos B."/>
            <person name="Baker S."/>
            <person name="Barry K."/>
            <person name="Bills G."/>
            <person name="Bluhm B."/>
            <person name="Cannon C."/>
            <person name="Castanera R."/>
            <person name="Culley D."/>
            <person name="Daum C."/>
            <person name="Ezra D."/>
            <person name="Gonzalez J."/>
            <person name="Henrissat B."/>
            <person name="Kuo A."/>
            <person name="Liang C."/>
            <person name="Lipzen A."/>
            <person name="Lutzoni F."/>
            <person name="Magnuson J."/>
            <person name="Mondo S."/>
            <person name="Nolan M."/>
            <person name="Ohm R."/>
            <person name="Pangilinan J."/>
            <person name="Park H.-J."/>
            <person name="Ramirez L."/>
            <person name="Alfaro M."/>
            <person name="Sun H."/>
            <person name="Tritt A."/>
            <person name="Yoshinaga Y."/>
            <person name="Zwiers L.-H."/>
            <person name="Turgeon B."/>
            <person name="Goodwin S."/>
            <person name="Spatafora J."/>
            <person name="Crous P."/>
            <person name="Grigoriev I."/>
        </authorList>
    </citation>
    <scope>NUCLEOTIDE SEQUENCE</scope>
    <source>
        <strain evidence="15">CBS 113389</strain>
    </source>
</reference>
<evidence type="ECO:0000256" key="11">
    <source>
        <dbReference type="ARBA" id="ARBA00044743"/>
    </source>
</evidence>
<keyword evidence="10 14" id="KW-0472">Membrane</keyword>
<keyword evidence="8 14" id="KW-0256">Endoplasmic reticulum</keyword>
<name>A0A6A6PS21_9PEZI</name>
<evidence type="ECO:0000256" key="3">
    <source>
        <dbReference type="ARBA" id="ARBA00011964"/>
    </source>
</evidence>
<dbReference type="AlphaFoldDB" id="A0A6A6PS21"/>
<dbReference type="UniPathway" id="UPA00378"/>
<feature type="transmembrane region" description="Helical" evidence="14">
    <location>
        <begin position="311"/>
        <end position="330"/>
    </location>
</feature>
<dbReference type="InterPro" id="IPR007873">
    <property type="entry name" value="Glycosyltransferase_ALG3"/>
</dbReference>
<keyword evidence="6 14" id="KW-0808">Transferase</keyword>
<evidence type="ECO:0000256" key="7">
    <source>
        <dbReference type="ARBA" id="ARBA00022692"/>
    </source>
</evidence>
<comment type="subcellular location">
    <subcellularLocation>
        <location evidence="1 14">Endoplasmic reticulum membrane</location>
        <topology evidence="1 14">Multi-pass membrane protein</topology>
    </subcellularLocation>
</comment>
<proteinExistence type="inferred from homology"/>
<feature type="transmembrane region" description="Helical" evidence="14">
    <location>
        <begin position="139"/>
        <end position="160"/>
    </location>
</feature>
<evidence type="ECO:0000256" key="9">
    <source>
        <dbReference type="ARBA" id="ARBA00022989"/>
    </source>
</evidence>
<dbReference type="PANTHER" id="PTHR12646:SF0">
    <property type="entry name" value="DOL-P-MAN:MAN(5)GLCNAC(2)-PP-DOL ALPHA-1,3-MANNOSYLTRANSFERASE"/>
    <property type="match status" value="1"/>
</dbReference>
<evidence type="ECO:0000313" key="16">
    <source>
        <dbReference type="Proteomes" id="UP000799767"/>
    </source>
</evidence>
<evidence type="ECO:0000256" key="1">
    <source>
        <dbReference type="ARBA" id="ARBA00004477"/>
    </source>
</evidence>
<dbReference type="RefSeq" id="XP_033589498.1">
    <property type="nucleotide sequence ID" value="XM_033737063.1"/>
</dbReference>
<dbReference type="GeneID" id="54478065"/>
<comment type="similarity">
    <text evidence="13">Belongs to the glycosyltransferase ALG3 family.</text>
</comment>
<dbReference type="PANTHER" id="PTHR12646">
    <property type="entry name" value="NOT56 - RELATED"/>
    <property type="match status" value="1"/>
</dbReference>
<organism evidence="15 16">
    <name type="scientific">Neohortaea acidophila</name>
    <dbReference type="NCBI Taxonomy" id="245834"/>
    <lineage>
        <taxon>Eukaryota</taxon>
        <taxon>Fungi</taxon>
        <taxon>Dikarya</taxon>
        <taxon>Ascomycota</taxon>
        <taxon>Pezizomycotina</taxon>
        <taxon>Dothideomycetes</taxon>
        <taxon>Dothideomycetidae</taxon>
        <taxon>Mycosphaerellales</taxon>
        <taxon>Teratosphaeriaceae</taxon>
        <taxon>Neohortaea</taxon>
    </lineage>
</organism>
<dbReference type="Pfam" id="PF05208">
    <property type="entry name" value="ALG3"/>
    <property type="match status" value="1"/>
</dbReference>
<dbReference type="Proteomes" id="UP000799767">
    <property type="component" value="Unassembled WGS sequence"/>
</dbReference>
<keyword evidence="7 14" id="KW-0812">Transmembrane</keyword>
<evidence type="ECO:0000256" key="12">
    <source>
        <dbReference type="ARBA" id="ARBA00049506"/>
    </source>
</evidence>
<evidence type="ECO:0000256" key="4">
    <source>
        <dbReference type="ARBA" id="ARBA00015561"/>
    </source>
</evidence>
<evidence type="ECO:0000313" key="15">
    <source>
        <dbReference type="EMBL" id="KAF2482928.1"/>
    </source>
</evidence>
<accession>A0A6A6PS21</accession>
<evidence type="ECO:0000256" key="8">
    <source>
        <dbReference type="ARBA" id="ARBA00022824"/>
    </source>
</evidence>
<comment type="pathway">
    <text evidence="2 14">Protein modification; protein glycosylation.</text>
</comment>
<keyword evidence="5 14" id="KW-0328">Glycosyltransferase</keyword>
<dbReference type="GO" id="GO:0005789">
    <property type="term" value="C:endoplasmic reticulum membrane"/>
    <property type="evidence" value="ECO:0007669"/>
    <property type="project" value="UniProtKB-SubCell"/>
</dbReference>
<evidence type="ECO:0000256" key="14">
    <source>
        <dbReference type="RuleBase" id="RU364047"/>
    </source>
</evidence>
<feature type="transmembrane region" description="Helical" evidence="14">
    <location>
        <begin position="98"/>
        <end position="118"/>
    </location>
</feature>
<dbReference type="OrthoDB" id="20028at2759"/>
<keyword evidence="9 14" id="KW-1133">Transmembrane helix</keyword>
<evidence type="ECO:0000256" key="2">
    <source>
        <dbReference type="ARBA" id="ARBA00004922"/>
    </source>
</evidence>
<evidence type="ECO:0000256" key="10">
    <source>
        <dbReference type="ARBA" id="ARBA00023136"/>
    </source>
</evidence>
<comment type="function">
    <text evidence="11 14">Dol-P-Man:Man(5)GlcNAc(2)-PP-Dol alpha-1,3-mannosyltransferase that operates in the biosynthetic pathway of dolichol-linked oligosaccharides, the glycan precursors employed in protein asparagine (N)-glycosylation. The assembly of dolichol-linked oligosaccharides begins on the cytosolic side of the endoplasmic reticulum membrane and finishes in its lumen. The sequential addition of sugars to dolichol pyrophosphate produces dolichol-linked oligosaccharides containing fourteen sugars, including two GlcNAcs, nine mannoses and three glucoses. Once assembled, the oligosaccharide is transferred from the lipid to nascent proteins by oligosaccharyltransferases. In the lumen of the endoplasmic reticulum, adds the first dolichyl beta-D-mannosyl phosphate derived mannose in an alpha-1,3 linkage to Man(5)GlcNAc(2)-PP-dolichol to produce Man(6)GlcNAc(2)-PP-dolichol.</text>
</comment>
<protein>
    <recommendedName>
        <fullName evidence="4 14">Dol-P-Man:Man(5)GlcNAc(2)-PP-Dol alpha-1,3-mannosyltransferase</fullName>
        <ecNumber evidence="3 14">2.4.1.258</ecNumber>
    </recommendedName>
    <alternativeName>
        <fullName evidence="14">Dol-P-Man-dependent alpha(1-3)-mannosyltransferase</fullName>
    </alternativeName>
</protein>
<keyword evidence="16" id="KW-1185">Reference proteome</keyword>
<comment type="catalytic activity">
    <reaction evidence="12 14">
        <text>an alpha-D-Man-(1-&gt;2)-alpha-D-Man-(1-&gt;2)-alpha-D-Man-(1-&gt;3)-[alpha-D-Man-(1-&gt;6)]-beta-D-Man-(1-&gt;4)-beta-D-GlcNAc-(1-&gt;4)-alpha-D-GlcNAc-diphospho-di-trans,poly-cis-dolichol + a di-trans,poly-cis-dolichyl beta-D-mannosyl phosphate = an alpha-D-Man-(1-&gt;2)-alpha-D-Man-(1-&gt;2)-alpha-D-Man-(1-&gt;3)-[alpha-D-Man-(1-&gt;3)-alpha-D-Man-(1-&gt;6)]-beta-D-Man-(1-&gt;4)-beta-D-GlcNAc-(1-&gt;4)-alpha-D-GlcNAc-diphospho-di-trans,poly-cis-dolichol + a di-trans,poly-cis-dolichyl phosphate + H(+)</text>
        <dbReference type="Rhea" id="RHEA:29527"/>
        <dbReference type="Rhea" id="RHEA-COMP:19498"/>
        <dbReference type="Rhea" id="RHEA-COMP:19501"/>
        <dbReference type="Rhea" id="RHEA-COMP:19516"/>
        <dbReference type="Rhea" id="RHEA-COMP:19517"/>
        <dbReference type="ChEBI" id="CHEBI:15378"/>
        <dbReference type="ChEBI" id="CHEBI:57683"/>
        <dbReference type="ChEBI" id="CHEBI:58211"/>
        <dbReference type="ChEBI" id="CHEBI:132515"/>
        <dbReference type="ChEBI" id="CHEBI:132516"/>
        <dbReference type="EC" id="2.4.1.258"/>
    </reaction>
    <physiologicalReaction direction="left-to-right" evidence="12 14">
        <dbReference type="Rhea" id="RHEA:29528"/>
    </physiologicalReaction>
</comment>